<proteinExistence type="predicted"/>
<keyword evidence="1" id="KW-0472">Membrane</keyword>
<organism evidence="2 3">
    <name type="scientific">Pogonophryne albipinna</name>
    <dbReference type="NCBI Taxonomy" id="1090488"/>
    <lineage>
        <taxon>Eukaryota</taxon>
        <taxon>Metazoa</taxon>
        <taxon>Chordata</taxon>
        <taxon>Craniata</taxon>
        <taxon>Vertebrata</taxon>
        <taxon>Euteleostomi</taxon>
        <taxon>Actinopterygii</taxon>
        <taxon>Neopterygii</taxon>
        <taxon>Teleostei</taxon>
        <taxon>Neoteleostei</taxon>
        <taxon>Acanthomorphata</taxon>
        <taxon>Eupercaria</taxon>
        <taxon>Perciformes</taxon>
        <taxon>Notothenioidei</taxon>
        <taxon>Pogonophryne</taxon>
    </lineage>
</organism>
<gene>
    <name evidence="2" type="ORF">JOQ06_000186</name>
</gene>
<sequence length="89" mass="9885">MSGDNGDSGPVEVEPMPGYLYLINRASTVMSGAWRDCSSCGLELSKRTLLDNAYITFTEIALFFFCAFLWTQVRRGLTESLFQDGDDAD</sequence>
<keyword evidence="1" id="KW-1133">Transmembrane helix</keyword>
<keyword evidence="3" id="KW-1185">Reference proteome</keyword>
<feature type="transmembrane region" description="Helical" evidence="1">
    <location>
        <begin position="53"/>
        <end position="71"/>
    </location>
</feature>
<dbReference type="AlphaFoldDB" id="A0AAD6A4M8"/>
<dbReference type="EMBL" id="JAPTMU010000700">
    <property type="protein sequence ID" value="KAJ4918151.1"/>
    <property type="molecule type" value="Genomic_DNA"/>
</dbReference>
<comment type="caution">
    <text evidence="2">The sequence shown here is derived from an EMBL/GenBank/DDBJ whole genome shotgun (WGS) entry which is preliminary data.</text>
</comment>
<reference evidence="2" key="1">
    <citation type="submission" date="2022-11" db="EMBL/GenBank/DDBJ databases">
        <title>Chromosome-level genome of Pogonophryne albipinna.</title>
        <authorList>
            <person name="Jo E."/>
        </authorList>
    </citation>
    <scope>NUCLEOTIDE SEQUENCE</scope>
    <source>
        <strain evidence="2">SGF0006</strain>
        <tissue evidence="2">Muscle</tissue>
    </source>
</reference>
<evidence type="ECO:0000256" key="1">
    <source>
        <dbReference type="SAM" id="Phobius"/>
    </source>
</evidence>
<name>A0AAD6A4M8_9TELE</name>
<evidence type="ECO:0000313" key="3">
    <source>
        <dbReference type="Proteomes" id="UP001219934"/>
    </source>
</evidence>
<dbReference type="Proteomes" id="UP001219934">
    <property type="component" value="Unassembled WGS sequence"/>
</dbReference>
<keyword evidence="1" id="KW-0812">Transmembrane</keyword>
<evidence type="ECO:0000313" key="2">
    <source>
        <dbReference type="EMBL" id="KAJ4918151.1"/>
    </source>
</evidence>
<accession>A0AAD6A4M8</accession>
<protein>
    <submittedName>
        <fullName evidence="2">Uncharacterized protein</fullName>
    </submittedName>
</protein>